<comment type="similarity">
    <text evidence="1">Belongs to the rtf2 family.</text>
</comment>
<dbReference type="EMBL" id="JBBCAQ010000010">
    <property type="protein sequence ID" value="KAK7601444.1"/>
    <property type="molecule type" value="Genomic_DNA"/>
</dbReference>
<organism evidence="5 6">
    <name type="scientific">Parthenolecanium corni</name>
    <dbReference type="NCBI Taxonomy" id="536013"/>
    <lineage>
        <taxon>Eukaryota</taxon>
        <taxon>Metazoa</taxon>
        <taxon>Ecdysozoa</taxon>
        <taxon>Arthropoda</taxon>
        <taxon>Hexapoda</taxon>
        <taxon>Insecta</taxon>
        <taxon>Pterygota</taxon>
        <taxon>Neoptera</taxon>
        <taxon>Paraneoptera</taxon>
        <taxon>Hemiptera</taxon>
        <taxon>Sternorrhyncha</taxon>
        <taxon>Coccoidea</taxon>
        <taxon>Coccidae</taxon>
        <taxon>Parthenolecanium</taxon>
    </lineage>
</organism>
<dbReference type="Proteomes" id="UP001367676">
    <property type="component" value="Unassembled WGS sequence"/>
</dbReference>
<dbReference type="InterPro" id="IPR006735">
    <property type="entry name" value="Rtf2"/>
</dbReference>
<evidence type="ECO:0000313" key="5">
    <source>
        <dbReference type="EMBL" id="KAK7601444.1"/>
    </source>
</evidence>
<dbReference type="InterPro" id="IPR027799">
    <property type="entry name" value="Rtf2_RING-finger"/>
</dbReference>
<evidence type="ECO:0000256" key="2">
    <source>
        <dbReference type="ARBA" id="ARBA00015157"/>
    </source>
</evidence>
<dbReference type="GO" id="GO:0006274">
    <property type="term" value="P:DNA replication termination"/>
    <property type="evidence" value="ECO:0007669"/>
    <property type="project" value="TreeGrafter"/>
</dbReference>
<accession>A0AAN9Y7L4</accession>
<dbReference type="CDD" id="cd16653">
    <property type="entry name" value="RING-like_Rtf2"/>
    <property type="match status" value="1"/>
</dbReference>
<dbReference type="AlphaFoldDB" id="A0AAN9Y7L4"/>
<dbReference type="PANTHER" id="PTHR12775">
    <property type="entry name" value="PROTEIN C20ORF43 HOMOLOG"/>
    <property type="match status" value="1"/>
</dbReference>
<evidence type="ECO:0000256" key="4">
    <source>
        <dbReference type="SAM" id="MobiDB-lite"/>
    </source>
</evidence>
<keyword evidence="6" id="KW-1185">Reference proteome</keyword>
<name>A0AAN9Y7L4_9HEMI</name>
<comment type="caution">
    <text evidence="5">The sequence shown here is derived from an EMBL/GenBank/DDBJ whole genome shotgun (WGS) entry which is preliminary data.</text>
</comment>
<evidence type="ECO:0000313" key="6">
    <source>
        <dbReference type="Proteomes" id="UP001367676"/>
    </source>
</evidence>
<evidence type="ECO:0000256" key="1">
    <source>
        <dbReference type="ARBA" id="ARBA00009885"/>
    </source>
</evidence>
<gene>
    <name evidence="5" type="ORF">V9T40_008885</name>
</gene>
<evidence type="ECO:0000256" key="3">
    <source>
        <dbReference type="ARBA" id="ARBA00030367"/>
    </source>
</evidence>
<sequence length="301" mass="34120">MGCDGGTIPRRDELVKLKKKPEQKDKVSELSFRWRHCALSQEPLKKPVIACGLGRLYNKDSIIQKLLDKSTVESVAHIKSLKDIKDLNLTINPAFKDETEKGDNQVDRQTSPHICPISGLEMNGKFKFCFFWTCGCVMSERALKQFVEKVCVLCQKPFTDADIVILNAIDEDLERMNKLREERSMAMKSKKQKNKKNSESTEGIVDIKFQKSEITTDSQKNGSTSSVKNMKIEKPDGSSIAGSSKRSLEEIYDPSYKKVKSSYSVAKDSEASDVFKSLFTSHKDAKSHDKAHWVTFNPFYN</sequence>
<dbReference type="PANTHER" id="PTHR12775:SF0">
    <property type="entry name" value="REPLICATION TERMINATION FACTOR 2"/>
    <property type="match status" value="1"/>
</dbReference>
<proteinExistence type="inferred from homology"/>
<dbReference type="Pfam" id="PF04641">
    <property type="entry name" value="Rtf2"/>
    <property type="match status" value="1"/>
</dbReference>
<reference evidence="5 6" key="1">
    <citation type="submission" date="2024-03" db="EMBL/GenBank/DDBJ databases">
        <title>Adaptation during the transition from Ophiocordyceps entomopathogen to insect associate is accompanied by gene loss and intensified selection.</title>
        <authorList>
            <person name="Ward C.M."/>
            <person name="Onetto C.A."/>
            <person name="Borneman A.R."/>
        </authorList>
    </citation>
    <scope>NUCLEOTIDE SEQUENCE [LARGE SCALE GENOMIC DNA]</scope>
    <source>
        <strain evidence="5">AWRI1</strain>
        <tissue evidence="5">Single Adult Female</tissue>
    </source>
</reference>
<protein>
    <recommendedName>
        <fullName evidence="2">Replication termination factor 2</fullName>
    </recommendedName>
    <alternativeName>
        <fullName evidence="3">Replication termination factor 2 domain-containing protein 1</fullName>
    </alternativeName>
</protein>
<feature type="compositionally biased region" description="Polar residues" evidence="4">
    <location>
        <begin position="215"/>
        <end position="228"/>
    </location>
</feature>
<feature type="region of interest" description="Disordered" evidence="4">
    <location>
        <begin position="215"/>
        <end position="246"/>
    </location>
</feature>
<dbReference type="GO" id="GO:0005634">
    <property type="term" value="C:nucleus"/>
    <property type="evidence" value="ECO:0007669"/>
    <property type="project" value="TreeGrafter"/>
</dbReference>